<sequence>MHSLIFFVLSFLLHFRSVFATNIPPLPQIELLATGTLDIDLIKLIDVPLGGRVSAKINSGALYNPNGTLAAVVVEGTGIGNGILATDDIFIASMIFTLQWTADDTYAYVEVRGIGQQFVHDFSYIYVETNSNVWSNMNSRFLMANMTFPDIGPPIMTVLGVVGG</sequence>
<organism evidence="2 3">
    <name type="scientific">Ceriporiopsis subvermispora (strain B)</name>
    <name type="common">White-rot fungus</name>
    <name type="synonym">Gelatoporia subvermispora</name>
    <dbReference type="NCBI Taxonomy" id="914234"/>
    <lineage>
        <taxon>Eukaryota</taxon>
        <taxon>Fungi</taxon>
        <taxon>Dikarya</taxon>
        <taxon>Basidiomycota</taxon>
        <taxon>Agaricomycotina</taxon>
        <taxon>Agaricomycetes</taxon>
        <taxon>Polyporales</taxon>
        <taxon>Gelatoporiaceae</taxon>
        <taxon>Gelatoporia</taxon>
    </lineage>
</organism>
<feature type="signal peptide" evidence="1">
    <location>
        <begin position="1"/>
        <end position="20"/>
    </location>
</feature>
<protein>
    <submittedName>
        <fullName evidence="2">Uncharacterized protein</fullName>
    </submittedName>
</protein>
<dbReference type="EMBL" id="KB445817">
    <property type="protein sequence ID" value="EMD31580.1"/>
    <property type="molecule type" value="Genomic_DNA"/>
</dbReference>
<accession>M2QHM1</accession>
<dbReference type="AlphaFoldDB" id="M2QHM1"/>
<proteinExistence type="predicted"/>
<evidence type="ECO:0000313" key="2">
    <source>
        <dbReference type="EMBL" id="EMD31580.1"/>
    </source>
</evidence>
<dbReference type="OrthoDB" id="5231894at2759"/>
<evidence type="ECO:0000313" key="3">
    <source>
        <dbReference type="Proteomes" id="UP000016930"/>
    </source>
</evidence>
<dbReference type="HOGENOM" id="CLU_132743_1_0_1"/>
<feature type="chain" id="PRO_5004023069" evidence="1">
    <location>
        <begin position="21"/>
        <end position="164"/>
    </location>
</feature>
<evidence type="ECO:0000256" key="1">
    <source>
        <dbReference type="SAM" id="SignalP"/>
    </source>
</evidence>
<dbReference type="Proteomes" id="UP000016930">
    <property type="component" value="Unassembled WGS sequence"/>
</dbReference>
<reference evidence="2 3" key="1">
    <citation type="journal article" date="2012" name="Proc. Natl. Acad. Sci. U.S.A.">
        <title>Comparative genomics of Ceriporiopsis subvermispora and Phanerochaete chrysosporium provide insight into selective ligninolysis.</title>
        <authorList>
            <person name="Fernandez-Fueyo E."/>
            <person name="Ruiz-Duenas F.J."/>
            <person name="Ferreira P."/>
            <person name="Floudas D."/>
            <person name="Hibbett D.S."/>
            <person name="Canessa P."/>
            <person name="Larrondo L.F."/>
            <person name="James T.Y."/>
            <person name="Seelenfreund D."/>
            <person name="Lobos S."/>
            <person name="Polanco R."/>
            <person name="Tello M."/>
            <person name="Honda Y."/>
            <person name="Watanabe T."/>
            <person name="Watanabe T."/>
            <person name="Ryu J.S."/>
            <person name="Kubicek C.P."/>
            <person name="Schmoll M."/>
            <person name="Gaskell J."/>
            <person name="Hammel K.E."/>
            <person name="St John F.J."/>
            <person name="Vanden Wymelenberg A."/>
            <person name="Sabat G."/>
            <person name="Splinter BonDurant S."/>
            <person name="Syed K."/>
            <person name="Yadav J.S."/>
            <person name="Doddapaneni H."/>
            <person name="Subramanian V."/>
            <person name="Lavin J.L."/>
            <person name="Oguiza J.A."/>
            <person name="Perez G."/>
            <person name="Pisabarro A.G."/>
            <person name="Ramirez L."/>
            <person name="Santoyo F."/>
            <person name="Master E."/>
            <person name="Coutinho P.M."/>
            <person name="Henrissat B."/>
            <person name="Lombard V."/>
            <person name="Magnuson J.K."/>
            <person name="Kuees U."/>
            <person name="Hori C."/>
            <person name="Igarashi K."/>
            <person name="Samejima M."/>
            <person name="Held B.W."/>
            <person name="Barry K.W."/>
            <person name="LaButti K.M."/>
            <person name="Lapidus A."/>
            <person name="Lindquist E.A."/>
            <person name="Lucas S.M."/>
            <person name="Riley R."/>
            <person name="Salamov A.A."/>
            <person name="Hoffmeister D."/>
            <person name="Schwenk D."/>
            <person name="Hadar Y."/>
            <person name="Yarden O."/>
            <person name="de Vries R.P."/>
            <person name="Wiebenga A."/>
            <person name="Stenlid J."/>
            <person name="Eastwood D."/>
            <person name="Grigoriev I.V."/>
            <person name="Berka R.M."/>
            <person name="Blanchette R.A."/>
            <person name="Kersten P."/>
            <person name="Martinez A.T."/>
            <person name="Vicuna R."/>
            <person name="Cullen D."/>
        </authorList>
    </citation>
    <scope>NUCLEOTIDE SEQUENCE [LARGE SCALE GENOMIC DNA]</scope>
    <source>
        <strain evidence="2 3">B</strain>
    </source>
</reference>
<name>M2QHM1_CERS8</name>
<keyword evidence="3" id="KW-1185">Reference proteome</keyword>
<gene>
    <name evidence="2" type="ORF">CERSUDRAFT_100250</name>
</gene>
<keyword evidence="1" id="KW-0732">Signal</keyword>